<evidence type="ECO:0000256" key="7">
    <source>
        <dbReference type="PIRNR" id="PIRNR016636"/>
    </source>
</evidence>
<feature type="transmembrane region" description="Helical" evidence="8">
    <location>
        <begin position="32"/>
        <end position="62"/>
    </location>
</feature>
<dbReference type="RefSeq" id="WP_188936156.1">
    <property type="nucleotide sequence ID" value="NZ_BMJC01000005.1"/>
</dbReference>
<dbReference type="InterPro" id="IPR004299">
    <property type="entry name" value="MBOAT_fam"/>
</dbReference>
<evidence type="ECO:0000256" key="5">
    <source>
        <dbReference type="ARBA" id="ARBA00022989"/>
    </source>
</evidence>
<feature type="transmembrane region" description="Helical" evidence="8">
    <location>
        <begin position="424"/>
        <end position="446"/>
    </location>
</feature>
<evidence type="ECO:0000256" key="1">
    <source>
        <dbReference type="ARBA" id="ARBA00004651"/>
    </source>
</evidence>
<feature type="transmembrane region" description="Helical" evidence="8">
    <location>
        <begin position="74"/>
        <end position="97"/>
    </location>
</feature>
<accession>A0A8J2UHF1</accession>
<evidence type="ECO:0000256" key="8">
    <source>
        <dbReference type="SAM" id="Phobius"/>
    </source>
</evidence>
<dbReference type="GO" id="GO:0016746">
    <property type="term" value="F:acyltransferase activity"/>
    <property type="evidence" value="ECO:0007669"/>
    <property type="project" value="UniProtKB-KW"/>
</dbReference>
<comment type="similarity">
    <text evidence="2 7">Belongs to the membrane-bound acyltransferase family.</text>
</comment>
<feature type="transmembrane region" description="Helical" evidence="8">
    <location>
        <begin position="308"/>
        <end position="323"/>
    </location>
</feature>
<reference evidence="9" key="1">
    <citation type="journal article" date="2014" name="Int. J. Syst. Evol. Microbiol.">
        <title>Complete genome sequence of Corynebacterium casei LMG S-19264T (=DSM 44701T), isolated from a smear-ripened cheese.</title>
        <authorList>
            <consortium name="US DOE Joint Genome Institute (JGI-PGF)"/>
            <person name="Walter F."/>
            <person name="Albersmeier A."/>
            <person name="Kalinowski J."/>
            <person name="Ruckert C."/>
        </authorList>
    </citation>
    <scope>NUCLEOTIDE SEQUENCE</scope>
    <source>
        <strain evidence="9">CGMCC 1.15448</strain>
    </source>
</reference>
<dbReference type="InterPro" id="IPR024194">
    <property type="entry name" value="Ac/AlaTfrase_AlgI/DltB"/>
</dbReference>
<dbReference type="InterPro" id="IPR051085">
    <property type="entry name" value="MB_O-acyltransferase"/>
</dbReference>
<comment type="subcellular location">
    <subcellularLocation>
        <location evidence="1">Cell membrane</location>
        <topology evidence="1">Multi-pass membrane protein</topology>
    </subcellularLocation>
</comment>
<protein>
    <submittedName>
        <fullName evidence="9">Alginate O-acetyltransferase</fullName>
    </submittedName>
</protein>
<dbReference type="PIRSF" id="PIRSF016636">
    <property type="entry name" value="AlgI_DltB"/>
    <property type="match status" value="1"/>
</dbReference>
<sequence length="496" mass="58405">MLFNSLEFLIFFPVVTLLFFLIPHSWRSFHLLVASCIFYMAFIPVYILILFFTIIIDYVAGIMIAKASGRKRKYYLVMSLIANIGVLSIFKYFNFFIDNINTLFHIAHLTTYSLPFLNIILPIGLSFHTFQAMSYTIEVYRGHQQPEKNFVTYALYVMFYPQLVAGPIERPQNIIHQLHEKKRFDYYEATEGLKMMMWGMFKKVVIADRLAKVTSPVFNDAHHYSPTALLLAAFFFSFQIYCDFSGYSDIAIGAARVMGIKLMTNFNKPYRSKNVAEFWRRWHISLSTWFRDYLYISLGGNRVSVPRWYFNLFFVFLVSGFWHGANWTFVVWGALHGFYLIFAIVTQKMRARLNHLTLLDRHPRLLGVLQMITTFCLVLVAWVFFRANTIHDAFYILGRFPVALADIGHWLIRAHFSTESFKSLIGFMPVFVIDIQLSFLLIALLQGIEWVQTHKDLSALIRQRPIYIRWTLYYLMIAVIIFLGVYENRQFIYFQF</sequence>
<dbReference type="InterPro" id="IPR028362">
    <property type="entry name" value="AlgI"/>
</dbReference>
<organism evidence="9 10">
    <name type="scientific">Puia dinghuensis</name>
    <dbReference type="NCBI Taxonomy" id="1792502"/>
    <lineage>
        <taxon>Bacteria</taxon>
        <taxon>Pseudomonadati</taxon>
        <taxon>Bacteroidota</taxon>
        <taxon>Chitinophagia</taxon>
        <taxon>Chitinophagales</taxon>
        <taxon>Chitinophagaceae</taxon>
        <taxon>Puia</taxon>
    </lineage>
</organism>
<evidence type="ECO:0000256" key="2">
    <source>
        <dbReference type="ARBA" id="ARBA00010323"/>
    </source>
</evidence>
<dbReference type="AlphaFoldDB" id="A0A8J2UHF1"/>
<name>A0A8J2UHF1_9BACT</name>
<dbReference type="Pfam" id="PF03062">
    <property type="entry name" value="MBOAT"/>
    <property type="match status" value="1"/>
</dbReference>
<evidence type="ECO:0000256" key="3">
    <source>
        <dbReference type="ARBA" id="ARBA00022475"/>
    </source>
</evidence>
<keyword evidence="4 8" id="KW-0812">Transmembrane</keyword>
<keyword evidence="5 8" id="KW-1133">Transmembrane helix</keyword>
<dbReference type="PIRSF" id="PIRSF500217">
    <property type="entry name" value="AlgI"/>
    <property type="match status" value="1"/>
</dbReference>
<reference evidence="9" key="2">
    <citation type="submission" date="2020-09" db="EMBL/GenBank/DDBJ databases">
        <authorList>
            <person name="Sun Q."/>
            <person name="Zhou Y."/>
        </authorList>
    </citation>
    <scope>NUCLEOTIDE SEQUENCE</scope>
    <source>
        <strain evidence="9">CGMCC 1.15448</strain>
    </source>
</reference>
<feature type="transmembrane region" description="Helical" evidence="8">
    <location>
        <begin position="329"/>
        <end position="345"/>
    </location>
</feature>
<keyword evidence="7" id="KW-0012">Acyltransferase</keyword>
<evidence type="ECO:0000313" key="9">
    <source>
        <dbReference type="EMBL" id="GGB16546.1"/>
    </source>
</evidence>
<feature type="transmembrane region" description="Helical" evidence="8">
    <location>
        <begin position="466"/>
        <end position="486"/>
    </location>
</feature>
<evidence type="ECO:0000256" key="6">
    <source>
        <dbReference type="ARBA" id="ARBA00023136"/>
    </source>
</evidence>
<dbReference type="EMBL" id="BMJC01000005">
    <property type="protein sequence ID" value="GGB16546.1"/>
    <property type="molecule type" value="Genomic_DNA"/>
</dbReference>
<dbReference type="GO" id="GO:0005886">
    <property type="term" value="C:plasma membrane"/>
    <property type="evidence" value="ECO:0007669"/>
    <property type="project" value="UniProtKB-SubCell"/>
</dbReference>
<feature type="transmembrane region" description="Helical" evidence="8">
    <location>
        <begin position="7"/>
        <end position="26"/>
    </location>
</feature>
<keyword evidence="10" id="KW-1185">Reference proteome</keyword>
<dbReference type="GO" id="GO:0042121">
    <property type="term" value="P:alginic acid biosynthetic process"/>
    <property type="evidence" value="ECO:0007669"/>
    <property type="project" value="InterPro"/>
</dbReference>
<proteinExistence type="inferred from homology"/>
<keyword evidence="7" id="KW-0808">Transferase</keyword>
<dbReference type="PANTHER" id="PTHR13285:SF18">
    <property type="entry name" value="PROTEIN-CYSTEINE N-PALMITOYLTRANSFERASE RASP"/>
    <property type="match status" value="1"/>
</dbReference>
<keyword evidence="3 7" id="KW-1003">Cell membrane</keyword>
<evidence type="ECO:0000256" key="4">
    <source>
        <dbReference type="ARBA" id="ARBA00022692"/>
    </source>
</evidence>
<comment type="caution">
    <text evidence="9">The sequence shown here is derived from an EMBL/GenBank/DDBJ whole genome shotgun (WGS) entry which is preliminary data.</text>
</comment>
<dbReference type="Proteomes" id="UP000607559">
    <property type="component" value="Unassembled WGS sequence"/>
</dbReference>
<keyword evidence="6 7" id="KW-0472">Membrane</keyword>
<evidence type="ECO:0000313" key="10">
    <source>
        <dbReference type="Proteomes" id="UP000607559"/>
    </source>
</evidence>
<dbReference type="PANTHER" id="PTHR13285">
    <property type="entry name" value="ACYLTRANSFERASE"/>
    <property type="match status" value="1"/>
</dbReference>
<feature type="transmembrane region" description="Helical" evidence="8">
    <location>
        <begin position="103"/>
        <end position="125"/>
    </location>
</feature>
<feature type="transmembrane region" description="Helical" evidence="8">
    <location>
        <begin position="365"/>
        <end position="387"/>
    </location>
</feature>
<gene>
    <name evidence="9" type="ORF">GCM10011511_45460</name>
</gene>